<keyword evidence="1" id="KW-0812">Transmembrane</keyword>
<organism evidence="2 3">
    <name type="scientific">[Clostridium] fimetarium</name>
    <dbReference type="NCBI Taxonomy" id="99656"/>
    <lineage>
        <taxon>Bacteria</taxon>
        <taxon>Bacillati</taxon>
        <taxon>Bacillota</taxon>
        <taxon>Clostridia</taxon>
        <taxon>Lachnospirales</taxon>
        <taxon>Lachnospiraceae</taxon>
    </lineage>
</organism>
<protein>
    <submittedName>
        <fullName evidence="2">Uncharacterized protein</fullName>
    </submittedName>
</protein>
<evidence type="ECO:0000313" key="3">
    <source>
        <dbReference type="Proteomes" id="UP000199701"/>
    </source>
</evidence>
<keyword evidence="1" id="KW-1133">Transmembrane helix</keyword>
<sequence>MHDSINVIRNIFLIICLMVPVILPLLLVVFSYKWYKKLLQRGIIAIILLIPIYGGHFYVYSQMNGISRFDITDLTFLLAYFLMNCIIAIPVKSKSTYILTLSIWGCLNGVFYYESWKILSFSNGCTSGDLNRKVLFVMLLWFVLSIVYTFKRYNKLKEFFESKVVA</sequence>
<dbReference type="RefSeq" id="WP_092453072.1">
    <property type="nucleotide sequence ID" value="NZ_FOJI01000006.1"/>
</dbReference>
<dbReference type="EMBL" id="FOJI01000006">
    <property type="protein sequence ID" value="SEW18521.1"/>
    <property type="molecule type" value="Genomic_DNA"/>
</dbReference>
<feature type="transmembrane region" description="Helical" evidence="1">
    <location>
        <begin position="95"/>
        <end position="113"/>
    </location>
</feature>
<proteinExistence type="predicted"/>
<evidence type="ECO:0000256" key="1">
    <source>
        <dbReference type="SAM" id="Phobius"/>
    </source>
</evidence>
<evidence type="ECO:0000313" key="2">
    <source>
        <dbReference type="EMBL" id="SEW18521.1"/>
    </source>
</evidence>
<dbReference type="STRING" id="99656.SAMN05421659_10650"/>
<feature type="transmembrane region" description="Helical" evidence="1">
    <location>
        <begin position="71"/>
        <end position="89"/>
    </location>
</feature>
<gene>
    <name evidence="2" type="ORF">SAMN05421659_10650</name>
</gene>
<feature type="transmembrane region" description="Helical" evidence="1">
    <location>
        <begin position="12"/>
        <end position="32"/>
    </location>
</feature>
<feature type="transmembrane region" description="Helical" evidence="1">
    <location>
        <begin position="38"/>
        <end position="59"/>
    </location>
</feature>
<dbReference type="Proteomes" id="UP000199701">
    <property type="component" value="Unassembled WGS sequence"/>
</dbReference>
<feature type="transmembrane region" description="Helical" evidence="1">
    <location>
        <begin position="134"/>
        <end position="150"/>
    </location>
</feature>
<accession>A0A1I0PVL3</accession>
<reference evidence="2 3" key="1">
    <citation type="submission" date="2016-10" db="EMBL/GenBank/DDBJ databases">
        <authorList>
            <person name="de Groot N.N."/>
        </authorList>
    </citation>
    <scope>NUCLEOTIDE SEQUENCE [LARGE SCALE GENOMIC DNA]</scope>
    <source>
        <strain evidence="2 3">DSM 9179</strain>
    </source>
</reference>
<dbReference type="AlphaFoldDB" id="A0A1I0PVL3"/>
<keyword evidence="3" id="KW-1185">Reference proteome</keyword>
<name>A0A1I0PVL3_9FIRM</name>
<keyword evidence="1" id="KW-0472">Membrane</keyword>